<organism evidence="2 3">
    <name type="scientific">Sporichthya brevicatena</name>
    <dbReference type="NCBI Taxonomy" id="171442"/>
    <lineage>
        <taxon>Bacteria</taxon>
        <taxon>Bacillati</taxon>
        <taxon>Actinomycetota</taxon>
        <taxon>Actinomycetes</taxon>
        <taxon>Sporichthyales</taxon>
        <taxon>Sporichthyaceae</taxon>
        <taxon>Sporichthya</taxon>
    </lineage>
</organism>
<dbReference type="Gene3D" id="3.30.420.40">
    <property type="match status" value="2"/>
</dbReference>
<dbReference type="SUPFAM" id="SSF53067">
    <property type="entry name" value="Actin-like ATPase domain"/>
    <property type="match status" value="1"/>
</dbReference>
<gene>
    <name evidence="2" type="ORF">GCM10009547_13430</name>
</gene>
<dbReference type="PROSITE" id="PS01125">
    <property type="entry name" value="ROK"/>
    <property type="match status" value="1"/>
</dbReference>
<dbReference type="InterPro" id="IPR049874">
    <property type="entry name" value="ROK_cs"/>
</dbReference>
<dbReference type="EMBL" id="BAAAHE010000009">
    <property type="protein sequence ID" value="GAA0612805.1"/>
    <property type="molecule type" value="Genomic_DNA"/>
</dbReference>
<evidence type="ECO:0000313" key="3">
    <source>
        <dbReference type="Proteomes" id="UP001500957"/>
    </source>
</evidence>
<proteinExistence type="inferred from homology"/>
<dbReference type="RefSeq" id="WP_344602935.1">
    <property type="nucleotide sequence ID" value="NZ_BAAAHE010000009.1"/>
</dbReference>
<dbReference type="PANTHER" id="PTHR18964:SF169">
    <property type="entry name" value="N-ACETYLMANNOSAMINE KINASE"/>
    <property type="match status" value="1"/>
</dbReference>
<accession>A0ABP3RLB1</accession>
<evidence type="ECO:0000256" key="1">
    <source>
        <dbReference type="ARBA" id="ARBA00006479"/>
    </source>
</evidence>
<dbReference type="Proteomes" id="UP001500957">
    <property type="component" value="Unassembled WGS sequence"/>
</dbReference>
<comment type="similarity">
    <text evidence="1">Belongs to the ROK (NagC/XylR) family.</text>
</comment>
<name>A0ABP3RLB1_9ACTN</name>
<reference evidence="3" key="1">
    <citation type="journal article" date="2019" name="Int. J. Syst. Evol. Microbiol.">
        <title>The Global Catalogue of Microorganisms (GCM) 10K type strain sequencing project: providing services to taxonomists for standard genome sequencing and annotation.</title>
        <authorList>
            <consortium name="The Broad Institute Genomics Platform"/>
            <consortium name="The Broad Institute Genome Sequencing Center for Infectious Disease"/>
            <person name="Wu L."/>
            <person name="Ma J."/>
        </authorList>
    </citation>
    <scope>NUCLEOTIDE SEQUENCE [LARGE SCALE GENOMIC DNA]</scope>
    <source>
        <strain evidence="3">JCM 10671</strain>
    </source>
</reference>
<dbReference type="InterPro" id="IPR043129">
    <property type="entry name" value="ATPase_NBD"/>
</dbReference>
<dbReference type="PANTHER" id="PTHR18964">
    <property type="entry name" value="ROK (REPRESSOR, ORF, KINASE) FAMILY"/>
    <property type="match status" value="1"/>
</dbReference>
<evidence type="ECO:0000313" key="2">
    <source>
        <dbReference type="EMBL" id="GAA0612805.1"/>
    </source>
</evidence>
<sequence length="319" mass="31815">MSVALAVDIGGTKLAAGLVDADGTVRAADRVPTPRSPDAEVLWTALADLVRSVHAKAGAATAGIGVGCGGPMVWPAGRVSPLNIGGWRDFPLRDRLRDLARELGVGDVVRIHNDAVCVAVAEHWRGAGRGSANVLGMVVSTGVGGGLVLGGRLVDGARGNAGHIGHVCVDPRGPECACGARGCLEAVASGPRTAAWARAEGWANPAGDDAATMTADARAGHPVALAALRRAGEALGVAIASASHLCDLDVVAVGGGLAQAGDLLFGPLHAAYEAQARMDFVRATRIVPAALGQEAGLVGAAALVLVPGTYWSPGSSAAT</sequence>
<dbReference type="Pfam" id="PF00480">
    <property type="entry name" value="ROK"/>
    <property type="match status" value="1"/>
</dbReference>
<protein>
    <submittedName>
        <fullName evidence="2">ROK family protein</fullName>
    </submittedName>
</protein>
<dbReference type="InterPro" id="IPR000600">
    <property type="entry name" value="ROK"/>
</dbReference>
<comment type="caution">
    <text evidence="2">The sequence shown here is derived from an EMBL/GenBank/DDBJ whole genome shotgun (WGS) entry which is preliminary data.</text>
</comment>
<keyword evidence="3" id="KW-1185">Reference proteome</keyword>